<dbReference type="AlphaFoldDB" id="A0A0K2VBY8"/>
<protein>
    <submittedName>
        <fullName evidence="1">Uncharacterized protein</fullName>
    </submittedName>
</protein>
<dbReference type="EMBL" id="HACA01030060">
    <property type="protein sequence ID" value="CDW47421.1"/>
    <property type="molecule type" value="Transcribed_RNA"/>
</dbReference>
<evidence type="ECO:0000313" key="1">
    <source>
        <dbReference type="EMBL" id="CDW47421.1"/>
    </source>
</evidence>
<name>A0A0K2VBY8_LEPSM</name>
<sequence length="59" mass="7084">MGFREKRFQLTKNNIKLLETRIPQKIIKLGKHWLRAVFGNLWHACHCWHAEAYSLEHAN</sequence>
<proteinExistence type="predicted"/>
<reference evidence="1" key="1">
    <citation type="submission" date="2014-05" db="EMBL/GenBank/DDBJ databases">
        <authorList>
            <person name="Chronopoulou M."/>
        </authorList>
    </citation>
    <scope>NUCLEOTIDE SEQUENCE</scope>
    <source>
        <tissue evidence="1">Whole organism</tissue>
    </source>
</reference>
<organism evidence="1">
    <name type="scientific">Lepeophtheirus salmonis</name>
    <name type="common">Salmon louse</name>
    <name type="synonym">Caligus salmonis</name>
    <dbReference type="NCBI Taxonomy" id="72036"/>
    <lineage>
        <taxon>Eukaryota</taxon>
        <taxon>Metazoa</taxon>
        <taxon>Ecdysozoa</taxon>
        <taxon>Arthropoda</taxon>
        <taxon>Crustacea</taxon>
        <taxon>Multicrustacea</taxon>
        <taxon>Hexanauplia</taxon>
        <taxon>Copepoda</taxon>
        <taxon>Siphonostomatoida</taxon>
        <taxon>Caligidae</taxon>
        <taxon>Lepeophtheirus</taxon>
    </lineage>
</organism>
<accession>A0A0K2VBY8</accession>